<dbReference type="Proteomes" id="UP001162992">
    <property type="component" value="Chromosome 9"/>
</dbReference>
<name>A0ACC2CU44_DIPCM</name>
<reference evidence="2" key="1">
    <citation type="journal article" date="2024" name="Proc. Natl. Acad. Sci. U.S.A.">
        <title>Extraordinary preservation of gene collinearity over three hundred million years revealed in homosporous lycophytes.</title>
        <authorList>
            <person name="Li C."/>
            <person name="Wickell D."/>
            <person name="Kuo L.Y."/>
            <person name="Chen X."/>
            <person name="Nie B."/>
            <person name="Liao X."/>
            <person name="Peng D."/>
            <person name="Ji J."/>
            <person name="Jenkins J."/>
            <person name="Williams M."/>
            <person name="Shu S."/>
            <person name="Plott C."/>
            <person name="Barry K."/>
            <person name="Rajasekar S."/>
            <person name="Grimwood J."/>
            <person name="Han X."/>
            <person name="Sun S."/>
            <person name="Hou Z."/>
            <person name="He W."/>
            <person name="Dai G."/>
            <person name="Sun C."/>
            <person name="Schmutz J."/>
            <person name="Leebens-Mack J.H."/>
            <person name="Li F.W."/>
            <person name="Wang L."/>
        </authorList>
    </citation>
    <scope>NUCLEOTIDE SEQUENCE [LARGE SCALE GENOMIC DNA]</scope>
    <source>
        <strain evidence="2">cv. PW_Plant_1</strain>
    </source>
</reference>
<evidence type="ECO:0000313" key="2">
    <source>
        <dbReference type="Proteomes" id="UP001162992"/>
    </source>
</evidence>
<proteinExistence type="predicted"/>
<protein>
    <submittedName>
        <fullName evidence="1">Uncharacterized protein</fullName>
    </submittedName>
</protein>
<accession>A0ACC2CU44</accession>
<evidence type="ECO:0000313" key="1">
    <source>
        <dbReference type="EMBL" id="KAJ7545482.1"/>
    </source>
</evidence>
<dbReference type="EMBL" id="CM055100">
    <property type="protein sequence ID" value="KAJ7545482.1"/>
    <property type="molecule type" value="Genomic_DNA"/>
</dbReference>
<keyword evidence="2" id="KW-1185">Reference proteome</keyword>
<sequence>MANTSVKAAGHSGSIAAWGKSFRQLCDDGQLDKALHVLDLMKQRGLKNFSQLLHHFLQGCIKKKDIEAGRLADSFMVKNQFHSGYLSNHLIRMFAMCGSLVEANQAFRRIRELDTHAWAAIISAHTKNGQTKEAIKLYYEMQQTILKPNDYIYVIVIKACTVSLNLTEGRMIHAKARENGYDLNLFVGSTLIDMYAKCGSLEEAQQVFCALPSRDVVAWNTIIAAYAQKGVAEQALQLFKEMQEEGICPDGNTFVSILKACGSIRALDQGKMVHTQLVNNGLLVNVFVGSSLVDMYVKCGRLAEAHDVFEKLPKRDVVSWSTLIAGYAQQGLGEQALQLYKSMQSEGVKPDKVMFVSILKACGSIAALDEGKLVHNHIRKYRLESDVFVGSALVDMYAKCRDLVEARKVFNDLVGKDIISWNTMIAGYAQSGLSEQALELFKVMQREGTKPNDISLVNALKACSSIASLSEGKMIHNMIIEEQDEIKPYVGSALIDMYAKCKKVDEARLVYNSLDRNLVSSNAMIAGFLHNGLEKEALQVYEDMQWQGIMPDRTTIVSILKACGSLGAIDQGRIIHSQTISLRLESDLYVGSSLVDMYAKCGSLDEASQIFGKLPKRDLVLWNTMIAGYSQHGLGQQAIQLFDKMQQEGMKPNDVTFLNLLKACGSLLALDQGKLMHDHINENGFDCNILIESALVDMYAKCGALEESQAVFSRMTTRDVVSWNALIAGYAQHWLGEHALQTFATLQQEGMKPDNVTFLCILKACCNIGAIDKGRLVHLHILEIGLALDVSLVNTLVDMYSKYGSLDEACDIFENVLVKDVVTWNAMIAGFIHHGHAELALQLYQKMQHEGIRPDSTTFVSLLKACGMMSLVDEGKCIHADVITSGMDSDILVVRSLVDMYVKLGAFVEAQRILDRSETKDVPSWNALIAAYVQQGLGHEAFHVFEIMQKEGMAPDGFTVVSILKACCITAALDRGKRVHDLIIKRGLEMSGSIGNSVVDMYAKCGSLDEARDAFDNLAVRDAASWNVMIAAYAQHGLGQEAILLFNKMQEQGVQPDDITFVSLLSACSHSSLLKDGYFLFHSMHENFGITPKMPHYSCIVDLLGRCGQLIEAEEIIFTMPWQPDAAIWMSLLGSCRTHGDIELGRRCFESILRLNPTSAAAFDLMSNMYASAGKWKERAEILKKMKVTGVKTNPGCTWID</sequence>
<organism evidence="1 2">
    <name type="scientific">Diphasiastrum complanatum</name>
    <name type="common">Issler's clubmoss</name>
    <name type="synonym">Lycopodium complanatum</name>
    <dbReference type="NCBI Taxonomy" id="34168"/>
    <lineage>
        <taxon>Eukaryota</taxon>
        <taxon>Viridiplantae</taxon>
        <taxon>Streptophyta</taxon>
        <taxon>Embryophyta</taxon>
        <taxon>Tracheophyta</taxon>
        <taxon>Lycopodiopsida</taxon>
        <taxon>Lycopodiales</taxon>
        <taxon>Lycopodiaceae</taxon>
        <taxon>Lycopodioideae</taxon>
        <taxon>Diphasiastrum</taxon>
    </lineage>
</organism>
<gene>
    <name evidence="1" type="ORF">O6H91_09G122300</name>
</gene>
<comment type="caution">
    <text evidence="1">The sequence shown here is derived from an EMBL/GenBank/DDBJ whole genome shotgun (WGS) entry which is preliminary data.</text>
</comment>